<dbReference type="PANTHER" id="PTHR10210:SF45">
    <property type="entry name" value="RIBOSE-PHOSPHATE PYROPHOSPHOKINASE 3, CHLOROPLASTIC"/>
    <property type="match status" value="1"/>
</dbReference>
<gene>
    <name evidence="4" type="primary">LOC101845407</name>
</gene>
<dbReference type="GeneID" id="101845407"/>
<protein>
    <submittedName>
        <fullName evidence="4">Ribose-phosphate pyrophosphokinase 4</fullName>
    </submittedName>
</protein>
<dbReference type="Pfam" id="PF00156">
    <property type="entry name" value="Pribosyltran"/>
    <property type="match status" value="1"/>
</dbReference>
<comment type="similarity">
    <text evidence="1">Belongs to the ribose-phosphate pyrophosphokinase family.</text>
</comment>
<evidence type="ECO:0000259" key="2">
    <source>
        <dbReference type="Pfam" id="PF00156"/>
    </source>
</evidence>
<keyword evidence="3" id="KW-1185">Reference proteome</keyword>
<sequence>MASNGDVVLLYAHPSTQNLARQIAEGCCNGTGVSDTSGPSLGASLSGDVQKKRVVNDGILAAGSKHKMERSFSAVTTARHVEFRDTIQWKKFADGFPNLFIEDVKYMAGKDVIFIGSFHSPEVVFEQLSVLYSFPRYLARSFHFILPYFPTGTMERVDQEGQIATAKTAHAVLVGGWRAQETLATLISNIPLSARGPAQIIIYDIHVLQERFYFSDNVIPRLETAIPLLQRAISEQPDPDSIMIAFPDDGAYKRFHQFFPDDSKLIVCVKKREGKNRVVTIKDGHPKGKRVIIVDDLVQSGGTLRECGKALLQAGATSLSAYVTHAVFPNQSWRKFTEADPKFENFWITNSIPHAEEIAKHPPFRLLSLSDIIAENLLGFDLMPA</sequence>
<evidence type="ECO:0000313" key="4">
    <source>
        <dbReference type="RefSeq" id="XP_035826548.1"/>
    </source>
</evidence>
<name>A0ABM1VVV6_APLCA</name>
<reference evidence="4" key="1">
    <citation type="submission" date="2025-08" db="UniProtKB">
        <authorList>
            <consortium name="RefSeq"/>
        </authorList>
    </citation>
    <scope>IDENTIFICATION</scope>
</reference>
<dbReference type="SUPFAM" id="SSF53271">
    <property type="entry name" value="PRTase-like"/>
    <property type="match status" value="2"/>
</dbReference>
<dbReference type="InterPro" id="IPR005946">
    <property type="entry name" value="Rib-P_diPkinase"/>
</dbReference>
<dbReference type="CDD" id="cd06223">
    <property type="entry name" value="PRTases_typeI"/>
    <property type="match status" value="1"/>
</dbReference>
<accession>A0ABM1VVV6</accession>
<dbReference type="SMART" id="SM01400">
    <property type="entry name" value="Pribosyltran_N"/>
    <property type="match status" value="1"/>
</dbReference>
<evidence type="ECO:0000313" key="3">
    <source>
        <dbReference type="Proteomes" id="UP000694888"/>
    </source>
</evidence>
<dbReference type="InterPro" id="IPR029057">
    <property type="entry name" value="PRTase-like"/>
</dbReference>
<dbReference type="PANTHER" id="PTHR10210">
    <property type="entry name" value="RIBOSE-PHOSPHATE DIPHOSPHOKINASE FAMILY MEMBER"/>
    <property type="match status" value="1"/>
</dbReference>
<feature type="domain" description="Phosphoribosyltransferase" evidence="2">
    <location>
        <begin position="282"/>
        <end position="326"/>
    </location>
</feature>
<proteinExistence type="inferred from homology"/>
<evidence type="ECO:0000256" key="1">
    <source>
        <dbReference type="ARBA" id="ARBA00006478"/>
    </source>
</evidence>
<dbReference type="Gene3D" id="3.40.50.2020">
    <property type="match status" value="2"/>
</dbReference>
<dbReference type="RefSeq" id="XP_035826548.1">
    <property type="nucleotide sequence ID" value="XM_035970655.1"/>
</dbReference>
<organism evidence="3 4">
    <name type="scientific">Aplysia californica</name>
    <name type="common">California sea hare</name>
    <dbReference type="NCBI Taxonomy" id="6500"/>
    <lineage>
        <taxon>Eukaryota</taxon>
        <taxon>Metazoa</taxon>
        <taxon>Spiralia</taxon>
        <taxon>Lophotrochozoa</taxon>
        <taxon>Mollusca</taxon>
        <taxon>Gastropoda</taxon>
        <taxon>Heterobranchia</taxon>
        <taxon>Euthyneura</taxon>
        <taxon>Tectipleura</taxon>
        <taxon>Aplysiida</taxon>
        <taxon>Aplysioidea</taxon>
        <taxon>Aplysiidae</taxon>
        <taxon>Aplysia</taxon>
    </lineage>
</organism>
<dbReference type="Proteomes" id="UP000694888">
    <property type="component" value="Unplaced"/>
</dbReference>
<dbReference type="InterPro" id="IPR000836">
    <property type="entry name" value="PRTase_dom"/>
</dbReference>